<dbReference type="GO" id="GO:0030036">
    <property type="term" value="P:actin cytoskeleton organization"/>
    <property type="evidence" value="ECO:0007669"/>
    <property type="project" value="TreeGrafter"/>
</dbReference>
<keyword evidence="2 3" id="KW-0009">Actin-binding</keyword>
<comment type="subunit">
    <text evidence="3">Heterodimer of an alpha and a beta subunit.</text>
</comment>
<keyword evidence="1 3" id="KW-0117">Actin capping</keyword>
<evidence type="ECO:0000256" key="3">
    <source>
        <dbReference type="RuleBase" id="RU365077"/>
    </source>
</evidence>
<name>A0A2P4Z2U4_9CRYT</name>
<protein>
    <recommendedName>
        <fullName evidence="3">F-actin-capping protein subunit alpha</fullName>
    </recommendedName>
</protein>
<dbReference type="InterPro" id="IPR002189">
    <property type="entry name" value="CapZ_alpha"/>
</dbReference>
<dbReference type="PANTHER" id="PTHR10653:SF0">
    <property type="entry name" value="F-ACTIN-CAPPING PROTEIN SUBUNIT ALPHA"/>
    <property type="match status" value="1"/>
</dbReference>
<evidence type="ECO:0000256" key="1">
    <source>
        <dbReference type="ARBA" id="ARBA00022467"/>
    </source>
</evidence>
<dbReference type="PANTHER" id="PTHR10653">
    <property type="entry name" value="F-ACTIN-CAPPING PROTEIN SUBUNIT ALPHA"/>
    <property type="match status" value="1"/>
</dbReference>
<dbReference type="Pfam" id="PF01267">
    <property type="entry name" value="F-actin_cap_A"/>
    <property type="match status" value="1"/>
</dbReference>
<keyword evidence="5" id="KW-1185">Reference proteome</keyword>
<comment type="caution">
    <text evidence="4">The sequence shown here is derived from an EMBL/GenBank/DDBJ whole genome shotgun (WGS) entry which is preliminary data.</text>
</comment>
<dbReference type="GO" id="GO:0030863">
    <property type="term" value="C:cortical cytoskeleton"/>
    <property type="evidence" value="ECO:0007669"/>
    <property type="project" value="TreeGrafter"/>
</dbReference>
<comment type="similarity">
    <text evidence="3">Belongs to the F-actin-capping protein alpha subunit family.</text>
</comment>
<accession>A0A2P4Z2U4</accession>
<dbReference type="SUPFAM" id="SSF90096">
    <property type="entry name" value="Subunits of heterodimeric actin filament capping protein Capz"/>
    <property type="match status" value="1"/>
</dbReference>
<evidence type="ECO:0000256" key="2">
    <source>
        <dbReference type="ARBA" id="ARBA00023203"/>
    </source>
</evidence>
<reference evidence="4 5" key="1">
    <citation type="submission" date="2014-04" db="EMBL/GenBank/DDBJ databases">
        <title>Comparative Genomics of Cryptosporidium Species.</title>
        <authorList>
            <person name="Silva J.C."/>
            <person name="Su Q."/>
            <person name="Chalmers R."/>
            <person name="Chibucos M.C."/>
            <person name="Elwin K."/>
            <person name="Godinez A."/>
            <person name="Guo F."/>
            <person name="Huynh K."/>
            <person name="Orvis J."/>
            <person name="Ott S."/>
            <person name="Sadzewicz L."/>
            <person name="Sengamalay N."/>
            <person name="Shetty A."/>
            <person name="Sun M."/>
            <person name="Tallon L."/>
            <person name="Xiao L."/>
            <person name="Zhang H."/>
            <person name="Fraser C.M."/>
            <person name="Zhu G."/>
            <person name="Kissinger J."/>
            <person name="Widmer G."/>
        </authorList>
    </citation>
    <scope>NUCLEOTIDE SEQUENCE [LARGE SCALE GENOMIC DNA]</scope>
    <source>
        <strain evidence="4 5">UKMEL1</strain>
    </source>
</reference>
<dbReference type="GO" id="GO:0051015">
    <property type="term" value="F:actin filament binding"/>
    <property type="evidence" value="ECO:0007669"/>
    <property type="project" value="TreeGrafter"/>
</dbReference>
<dbReference type="AlphaFoldDB" id="A0A2P4Z2U4"/>
<evidence type="ECO:0000313" key="4">
    <source>
        <dbReference type="EMBL" id="POM84394.1"/>
    </source>
</evidence>
<dbReference type="VEuPathDB" id="CryptoDB:CmeUKMEL1_12175"/>
<dbReference type="InterPro" id="IPR037282">
    <property type="entry name" value="CapZ_alpha/beta"/>
</dbReference>
<sequence>MDNSLYLILENICENSAPGTAIGILDKFRYYFEDPESAQEFFERISRDHLEKFSLLVPIKNLDINSDTTFWGVINKYSRVDENNSENRIFKYIDPLFSIKIVIQPSTLEVVDIEKIEVPSKSRLSSFRKELENLFLDTQLLNFVKSNHINLEGKEESCFEKFDFKDFKVPLRRTVVYDSELIPEISQGKKETLIIVRSSANLKYCSNKTGSWHSEWKFEFPENSLQKELIWIGRIYIHSYNSESGNSHLVYKYENIIINIVSDQYSFNELIKDPSKFASRSSKLISEKERLIQSKLNDFVSNFKNVYIKKLRRILPINPIKFDWGGQYNSLQDTLNESILTNTNFES</sequence>
<dbReference type="EMBL" id="JIBK01000043">
    <property type="protein sequence ID" value="POM84394.1"/>
    <property type="molecule type" value="Genomic_DNA"/>
</dbReference>
<evidence type="ECO:0000313" key="5">
    <source>
        <dbReference type="Proteomes" id="UP000236928"/>
    </source>
</evidence>
<gene>
    <name evidence="4" type="ORF">CmeUKMEL1_12175</name>
</gene>
<proteinExistence type="inferred from homology"/>
<organism evidence="4 5">
    <name type="scientific">Cryptosporidium meleagridis</name>
    <dbReference type="NCBI Taxonomy" id="93969"/>
    <lineage>
        <taxon>Eukaryota</taxon>
        <taxon>Sar</taxon>
        <taxon>Alveolata</taxon>
        <taxon>Apicomplexa</taxon>
        <taxon>Conoidasida</taxon>
        <taxon>Coccidia</taxon>
        <taxon>Eucoccidiorida</taxon>
        <taxon>Eimeriorina</taxon>
        <taxon>Cryptosporidiidae</taxon>
        <taxon>Cryptosporidium</taxon>
    </lineage>
</organism>
<comment type="function">
    <text evidence="3">F-actin-capping proteins bind in a Ca(2+)-independent manner to the fast growing ends of actin filaments (barbed end) thereby blocking the exchange of subunits at these ends. Unlike other capping proteins (such as gelsolin and severin), these proteins do not sever actin filaments.</text>
</comment>
<dbReference type="Proteomes" id="UP000236928">
    <property type="component" value="Unassembled WGS sequence"/>
</dbReference>
<dbReference type="OrthoDB" id="340550at2759"/>
<dbReference type="GO" id="GO:0008290">
    <property type="term" value="C:F-actin capping protein complex"/>
    <property type="evidence" value="ECO:0007669"/>
    <property type="project" value="UniProtKB-UniRule"/>
</dbReference>
<dbReference type="GO" id="GO:0051016">
    <property type="term" value="P:barbed-end actin filament capping"/>
    <property type="evidence" value="ECO:0007669"/>
    <property type="project" value="UniProtKB-UniRule"/>
</dbReference>
<dbReference type="InterPro" id="IPR042276">
    <property type="entry name" value="CapZ_alpha/beta_2"/>
</dbReference>
<dbReference type="Gene3D" id="3.90.1150.210">
    <property type="entry name" value="F-actin capping protein, beta subunit"/>
    <property type="match status" value="1"/>
</dbReference>